<accession>A0ABY9C9E9</accession>
<evidence type="ECO:0000256" key="1">
    <source>
        <dbReference type="SAM" id="MobiDB-lite"/>
    </source>
</evidence>
<dbReference type="Proteomes" id="UP001227230">
    <property type="component" value="Chromosome 7"/>
</dbReference>
<organism evidence="3 4">
    <name type="scientific">Vitis vinifera</name>
    <name type="common">Grape</name>
    <dbReference type="NCBI Taxonomy" id="29760"/>
    <lineage>
        <taxon>Eukaryota</taxon>
        <taxon>Viridiplantae</taxon>
        <taxon>Streptophyta</taxon>
        <taxon>Embryophyta</taxon>
        <taxon>Tracheophyta</taxon>
        <taxon>Spermatophyta</taxon>
        <taxon>Magnoliopsida</taxon>
        <taxon>eudicotyledons</taxon>
        <taxon>Gunneridae</taxon>
        <taxon>Pentapetalae</taxon>
        <taxon>rosids</taxon>
        <taxon>Vitales</taxon>
        <taxon>Vitaceae</taxon>
        <taxon>Viteae</taxon>
        <taxon>Vitis</taxon>
    </lineage>
</organism>
<feature type="chain" id="PRO_5045190658" evidence="2">
    <location>
        <begin position="19"/>
        <end position="284"/>
    </location>
</feature>
<keyword evidence="4" id="KW-1185">Reference proteome</keyword>
<feature type="region of interest" description="Disordered" evidence="1">
    <location>
        <begin position="118"/>
        <end position="154"/>
    </location>
</feature>
<sequence length="284" mass="30825">MFAFCWWALMALTPSSVGDEDSPPPSTPLNINGGGGGGASGSGSGNDSGVVEVVGLKHNPGIFLHWTAEEQAILEDTLPKVASDPPLLRYAKIAMLLKDKTTRDVALRVRWMIMQTENGKRRKEDHTSIRKNKDKKEKGAVPSAKSSSPLVTASNGPRHALSLIPVDADDEISYKAIGGEMGWLLEQNAQAFNQISANFAASKIYDNIDLLCQARDNIKKLLNNLNDEPKAMKQMPPLPVKLNEELAKSILPMRLNEELAKSILPMRLNEELANPTLPGPSASP</sequence>
<dbReference type="Pfam" id="PF12579">
    <property type="entry name" value="DUF3755"/>
    <property type="match status" value="1"/>
</dbReference>
<evidence type="ECO:0000256" key="2">
    <source>
        <dbReference type="SAM" id="SignalP"/>
    </source>
</evidence>
<protein>
    <submittedName>
        <fullName evidence="3">Uncharacterized protein</fullName>
    </submittedName>
</protein>
<feature type="compositionally biased region" description="Basic and acidic residues" evidence="1">
    <location>
        <begin position="118"/>
        <end position="128"/>
    </location>
</feature>
<dbReference type="PANTHER" id="PTHR14000:SF1">
    <property type="entry name" value="HISTONE H2A DEUBIQUITINASE (DUF3755)"/>
    <property type="match status" value="1"/>
</dbReference>
<reference evidence="3 4" key="1">
    <citation type="journal article" date="2023" name="Hortic Res">
        <title>The complete reference genome for grapevine (Vitis vinifera L.) genetics and breeding.</title>
        <authorList>
            <person name="Shi X."/>
            <person name="Cao S."/>
            <person name="Wang X."/>
            <person name="Huang S."/>
            <person name="Wang Y."/>
            <person name="Liu Z."/>
            <person name="Liu W."/>
            <person name="Leng X."/>
            <person name="Peng Y."/>
            <person name="Wang N."/>
            <person name="Wang Y."/>
            <person name="Ma Z."/>
            <person name="Xu X."/>
            <person name="Zhang F."/>
            <person name="Xue H."/>
            <person name="Zhong H."/>
            <person name="Wang Y."/>
            <person name="Zhang K."/>
            <person name="Velt A."/>
            <person name="Avia K."/>
            <person name="Holtgrawe D."/>
            <person name="Grimplet J."/>
            <person name="Matus J.T."/>
            <person name="Ware D."/>
            <person name="Wu X."/>
            <person name="Wang H."/>
            <person name="Liu C."/>
            <person name="Fang Y."/>
            <person name="Rustenholz C."/>
            <person name="Cheng Z."/>
            <person name="Xiao H."/>
            <person name="Zhou Y."/>
        </authorList>
    </citation>
    <scope>NUCLEOTIDE SEQUENCE [LARGE SCALE GENOMIC DNA]</scope>
    <source>
        <strain evidence="4">cv. Pinot noir / PN40024</strain>
        <tissue evidence="3">Leaf</tissue>
    </source>
</reference>
<feature type="compositionally biased region" description="Gly residues" evidence="1">
    <location>
        <begin position="32"/>
        <end position="46"/>
    </location>
</feature>
<evidence type="ECO:0000313" key="4">
    <source>
        <dbReference type="Proteomes" id="UP001227230"/>
    </source>
</evidence>
<feature type="signal peptide" evidence="2">
    <location>
        <begin position="1"/>
        <end position="18"/>
    </location>
</feature>
<dbReference type="InterPro" id="IPR022228">
    <property type="entry name" value="DUF3755"/>
</dbReference>
<name>A0ABY9C9E9_VITVI</name>
<proteinExistence type="predicted"/>
<feature type="compositionally biased region" description="Polar residues" evidence="1">
    <location>
        <begin position="144"/>
        <end position="154"/>
    </location>
</feature>
<keyword evidence="2" id="KW-0732">Signal</keyword>
<dbReference type="PANTHER" id="PTHR14000">
    <property type="entry name" value="FINGER CCCH DOMAIN PROTEIN, PUTATIVE (DUF3755)-RELATED"/>
    <property type="match status" value="1"/>
</dbReference>
<dbReference type="EMBL" id="CP126654">
    <property type="protein sequence ID" value="WJZ91432.1"/>
    <property type="molecule type" value="Genomic_DNA"/>
</dbReference>
<feature type="region of interest" description="Disordered" evidence="1">
    <location>
        <begin position="16"/>
        <end position="46"/>
    </location>
</feature>
<gene>
    <name evidence="3" type="ORF">VitviT2T_010503</name>
</gene>
<evidence type="ECO:0000313" key="3">
    <source>
        <dbReference type="EMBL" id="WJZ91432.1"/>
    </source>
</evidence>